<protein>
    <submittedName>
        <fullName evidence="2">Uncharacterized protein</fullName>
    </submittedName>
</protein>
<feature type="transmembrane region" description="Helical" evidence="1">
    <location>
        <begin position="157"/>
        <end position="176"/>
    </location>
</feature>
<dbReference type="Proteomes" id="UP000035268">
    <property type="component" value="Chromosome"/>
</dbReference>
<organism evidence="2 3">
    <name type="scientific">Kiritimatiella glycovorans</name>
    <dbReference type="NCBI Taxonomy" id="1307763"/>
    <lineage>
        <taxon>Bacteria</taxon>
        <taxon>Pseudomonadati</taxon>
        <taxon>Kiritimatiellota</taxon>
        <taxon>Kiritimatiellia</taxon>
        <taxon>Kiritimatiellales</taxon>
        <taxon>Kiritimatiellaceae</taxon>
        <taxon>Kiritimatiella</taxon>
    </lineage>
</organism>
<keyword evidence="3" id="KW-1185">Reference proteome</keyword>
<evidence type="ECO:0000313" key="2">
    <source>
        <dbReference type="EMBL" id="AKJ63432.1"/>
    </source>
</evidence>
<dbReference type="KEGG" id="vbl:L21SP4_00147"/>
<keyword evidence="1" id="KW-0812">Transmembrane</keyword>
<gene>
    <name evidence="2" type="ORF">L21SP4_00147</name>
</gene>
<name>A0A0G3EDH1_9BACT</name>
<keyword evidence="1" id="KW-1133">Transmembrane helix</keyword>
<evidence type="ECO:0000313" key="3">
    <source>
        <dbReference type="Proteomes" id="UP000035268"/>
    </source>
</evidence>
<dbReference type="RefSeq" id="WP_052880860.1">
    <property type="nucleotide sequence ID" value="NZ_CP010904.1"/>
</dbReference>
<reference evidence="2 3" key="2">
    <citation type="journal article" date="2016" name="ISME J.">
        <title>Characterization of the first cultured representative of Verrucomicrobia subdivision 5 indicates the proposal of a novel phylum.</title>
        <authorList>
            <person name="Spring S."/>
            <person name="Bunk B."/>
            <person name="Sproer C."/>
            <person name="Schumann P."/>
            <person name="Rohde M."/>
            <person name="Tindall B.J."/>
            <person name="Klenk H.P."/>
        </authorList>
    </citation>
    <scope>NUCLEOTIDE SEQUENCE [LARGE SCALE GENOMIC DNA]</scope>
    <source>
        <strain evidence="2 3">L21-Fru-AB</strain>
    </source>
</reference>
<reference evidence="3" key="1">
    <citation type="submission" date="2015-02" db="EMBL/GenBank/DDBJ databases">
        <title>Description and complete genome sequence of the first cultured representative of the subdivision 5 of the Verrucomicrobia phylum.</title>
        <authorList>
            <person name="Spring S."/>
            <person name="Bunk B."/>
            <person name="Sproer C."/>
            <person name="Klenk H.-P."/>
        </authorList>
    </citation>
    <scope>NUCLEOTIDE SEQUENCE [LARGE SCALE GENOMIC DNA]</scope>
    <source>
        <strain evidence="3">L21-Fru-AB</strain>
    </source>
</reference>
<dbReference type="AlphaFoldDB" id="A0A0G3EDH1"/>
<feature type="transmembrane region" description="Helical" evidence="1">
    <location>
        <begin position="39"/>
        <end position="60"/>
    </location>
</feature>
<evidence type="ECO:0000256" key="1">
    <source>
        <dbReference type="SAM" id="Phobius"/>
    </source>
</evidence>
<sequence>MKTPITHRAGGWAFRGAGVALAAALMIPAWAEVDRAGTLALYAATWILLAHLVLGVYVLLRFLDAKDDTHNAMDAMGAVFLYGAVLSVGNTSLWCAFWGGVFAIAVMKYLILLKHWPNTELRDYIREKLRIEAPAVPLAAVFAVVSERIPADDPVRLALEVFLLAAAIGTAVWMIAIRRLYGKAVRGAREQR</sequence>
<dbReference type="EMBL" id="CP010904">
    <property type="protein sequence ID" value="AKJ63432.1"/>
    <property type="molecule type" value="Genomic_DNA"/>
</dbReference>
<keyword evidence="1" id="KW-0472">Membrane</keyword>
<feature type="transmembrane region" description="Helical" evidence="1">
    <location>
        <begin position="12"/>
        <end position="33"/>
    </location>
</feature>
<accession>A0A0G3EDH1</accession>
<proteinExistence type="predicted"/>